<dbReference type="OrthoDB" id="8554694at2"/>
<dbReference type="RefSeq" id="WP_130965852.1">
    <property type="nucleotide sequence ID" value="NZ_SIXI01000001.1"/>
</dbReference>
<dbReference type="Proteomes" id="UP000292120">
    <property type="component" value="Unassembled WGS sequence"/>
</dbReference>
<feature type="domain" description="HAMP" evidence="15">
    <location>
        <begin position="176"/>
        <end position="228"/>
    </location>
</feature>
<feature type="domain" description="Histidine kinase" evidence="14">
    <location>
        <begin position="236"/>
        <end position="456"/>
    </location>
</feature>
<dbReference type="EC" id="2.7.13.3" evidence="3"/>
<name>A0A4Q9H1K2_9BURK</name>
<dbReference type="SMART" id="SM00388">
    <property type="entry name" value="HisKA"/>
    <property type="match status" value="1"/>
</dbReference>
<evidence type="ECO:0000256" key="11">
    <source>
        <dbReference type="ARBA" id="ARBA00023012"/>
    </source>
</evidence>
<dbReference type="InterPro" id="IPR003660">
    <property type="entry name" value="HAMP_dom"/>
</dbReference>
<protein>
    <recommendedName>
        <fullName evidence="3">histidine kinase</fullName>
        <ecNumber evidence="3">2.7.13.3</ecNumber>
    </recommendedName>
</protein>
<comment type="subcellular location">
    <subcellularLocation>
        <location evidence="2">Membrane</location>
        <topology evidence="2">Multi-pass membrane protein</topology>
    </subcellularLocation>
</comment>
<keyword evidence="11" id="KW-0902">Two-component regulatory system</keyword>
<organism evidence="16 17">
    <name type="scientific">Aquabacterium lacunae</name>
    <dbReference type="NCBI Taxonomy" id="2528630"/>
    <lineage>
        <taxon>Bacteria</taxon>
        <taxon>Pseudomonadati</taxon>
        <taxon>Pseudomonadota</taxon>
        <taxon>Betaproteobacteria</taxon>
        <taxon>Burkholderiales</taxon>
        <taxon>Aquabacterium</taxon>
    </lineage>
</organism>
<dbReference type="Pfam" id="PF00512">
    <property type="entry name" value="HisKA"/>
    <property type="match status" value="1"/>
</dbReference>
<feature type="transmembrane region" description="Helical" evidence="13">
    <location>
        <begin position="12"/>
        <end position="31"/>
    </location>
</feature>
<dbReference type="InterPro" id="IPR036890">
    <property type="entry name" value="HATPase_C_sf"/>
</dbReference>
<evidence type="ECO:0000256" key="1">
    <source>
        <dbReference type="ARBA" id="ARBA00000085"/>
    </source>
</evidence>
<evidence type="ECO:0000313" key="16">
    <source>
        <dbReference type="EMBL" id="TBO33902.1"/>
    </source>
</evidence>
<evidence type="ECO:0000313" key="17">
    <source>
        <dbReference type="Proteomes" id="UP000292120"/>
    </source>
</evidence>
<dbReference type="CDD" id="cd00082">
    <property type="entry name" value="HisKA"/>
    <property type="match status" value="1"/>
</dbReference>
<keyword evidence="10 13" id="KW-1133">Transmembrane helix</keyword>
<feature type="transmembrane region" description="Helical" evidence="13">
    <location>
        <begin position="148"/>
        <end position="173"/>
    </location>
</feature>
<comment type="catalytic activity">
    <reaction evidence="1">
        <text>ATP + protein L-histidine = ADP + protein N-phospho-L-histidine.</text>
        <dbReference type="EC" id="2.7.13.3"/>
    </reaction>
</comment>
<dbReference type="InterPro" id="IPR004358">
    <property type="entry name" value="Sig_transdc_His_kin-like_C"/>
</dbReference>
<evidence type="ECO:0000259" key="14">
    <source>
        <dbReference type="PROSITE" id="PS50109"/>
    </source>
</evidence>
<sequence length="457" mass="49742">MSTLRSRLTRTVLTIALPLWVAIGSVSWWSVLHELDEIYDAQMRDVVRPLGALSTPALIDDMQKVQAAALGVDDDPDFGVMVWDEAGALLYRSPGAPALHFSERLPSDRLASVGHVGGDDHHRVRWWHQPEHGRWMAVSIPLEERDELALAMGVGLALPLVVTALLLWPLMWWGVSRALAPLRTLVQSVRQRAGHDLSAIDVGDVPRDIEPLVEEVNALLERLREALTREQRFTADASHELRTPLAGAVAQLTVARGASSESERQHALDKAADALRRATDLTGQLMLLARLDHHSGGVVPVPGWQDSIDLLGLCRDVVADEFESAHALGVGLALEPSGPSERLPPMSGQPLWIRAALRNVVHNAVGHAPAGTEVLVCVQSRDDALWVSVQDQGPGLAPDIRAHLGQRFARAADTQGRTGSGLGLSIVRRVLDLHGGSWSFSEGPCLSVTLRWPLRRP</sequence>
<accession>A0A4Q9H1K2</accession>
<keyword evidence="7" id="KW-0547">Nucleotide-binding</keyword>
<dbReference type="PANTHER" id="PTHR45436">
    <property type="entry name" value="SENSOR HISTIDINE KINASE YKOH"/>
    <property type="match status" value="1"/>
</dbReference>
<evidence type="ECO:0000256" key="13">
    <source>
        <dbReference type="SAM" id="Phobius"/>
    </source>
</evidence>
<dbReference type="GO" id="GO:0005524">
    <property type="term" value="F:ATP binding"/>
    <property type="evidence" value="ECO:0007669"/>
    <property type="project" value="UniProtKB-KW"/>
</dbReference>
<dbReference type="Gene3D" id="1.10.287.130">
    <property type="match status" value="1"/>
</dbReference>
<dbReference type="InterPro" id="IPR036097">
    <property type="entry name" value="HisK_dim/P_sf"/>
</dbReference>
<reference evidence="16 17" key="1">
    <citation type="submission" date="2019-02" db="EMBL/GenBank/DDBJ databases">
        <title>Aquabacterium sp. strain KMB7.</title>
        <authorList>
            <person name="Chen W.-M."/>
        </authorList>
    </citation>
    <scope>NUCLEOTIDE SEQUENCE [LARGE SCALE GENOMIC DNA]</scope>
    <source>
        <strain evidence="16 17">KMB7</strain>
    </source>
</reference>
<dbReference type="SUPFAM" id="SSF55874">
    <property type="entry name" value="ATPase domain of HSP90 chaperone/DNA topoisomerase II/histidine kinase"/>
    <property type="match status" value="1"/>
</dbReference>
<keyword evidence="6 13" id="KW-0812">Transmembrane</keyword>
<dbReference type="PROSITE" id="PS50885">
    <property type="entry name" value="HAMP"/>
    <property type="match status" value="1"/>
</dbReference>
<evidence type="ECO:0000256" key="12">
    <source>
        <dbReference type="ARBA" id="ARBA00023136"/>
    </source>
</evidence>
<keyword evidence="17" id="KW-1185">Reference proteome</keyword>
<dbReference type="EMBL" id="SIXI01000001">
    <property type="protein sequence ID" value="TBO33902.1"/>
    <property type="molecule type" value="Genomic_DNA"/>
</dbReference>
<proteinExistence type="predicted"/>
<evidence type="ECO:0000256" key="7">
    <source>
        <dbReference type="ARBA" id="ARBA00022741"/>
    </source>
</evidence>
<keyword evidence="8" id="KW-0418">Kinase</keyword>
<evidence type="ECO:0000259" key="15">
    <source>
        <dbReference type="PROSITE" id="PS50885"/>
    </source>
</evidence>
<dbReference type="GO" id="GO:0000155">
    <property type="term" value="F:phosphorelay sensor kinase activity"/>
    <property type="evidence" value="ECO:0007669"/>
    <property type="project" value="InterPro"/>
</dbReference>
<evidence type="ECO:0000256" key="10">
    <source>
        <dbReference type="ARBA" id="ARBA00022989"/>
    </source>
</evidence>
<evidence type="ECO:0000256" key="8">
    <source>
        <dbReference type="ARBA" id="ARBA00022777"/>
    </source>
</evidence>
<dbReference type="PROSITE" id="PS50109">
    <property type="entry name" value="HIS_KIN"/>
    <property type="match status" value="1"/>
</dbReference>
<dbReference type="SUPFAM" id="SSF47384">
    <property type="entry name" value="Homodimeric domain of signal transducing histidine kinase"/>
    <property type="match status" value="1"/>
</dbReference>
<dbReference type="SMART" id="SM00387">
    <property type="entry name" value="HATPase_c"/>
    <property type="match status" value="1"/>
</dbReference>
<evidence type="ECO:0000256" key="9">
    <source>
        <dbReference type="ARBA" id="ARBA00022840"/>
    </source>
</evidence>
<evidence type="ECO:0000256" key="5">
    <source>
        <dbReference type="ARBA" id="ARBA00022679"/>
    </source>
</evidence>
<keyword evidence="4" id="KW-0597">Phosphoprotein</keyword>
<dbReference type="Gene3D" id="3.30.565.10">
    <property type="entry name" value="Histidine kinase-like ATPase, C-terminal domain"/>
    <property type="match status" value="1"/>
</dbReference>
<dbReference type="InterPro" id="IPR003594">
    <property type="entry name" value="HATPase_dom"/>
</dbReference>
<dbReference type="InterPro" id="IPR003661">
    <property type="entry name" value="HisK_dim/P_dom"/>
</dbReference>
<dbReference type="InterPro" id="IPR005467">
    <property type="entry name" value="His_kinase_dom"/>
</dbReference>
<evidence type="ECO:0000256" key="4">
    <source>
        <dbReference type="ARBA" id="ARBA00022553"/>
    </source>
</evidence>
<evidence type="ECO:0000256" key="3">
    <source>
        <dbReference type="ARBA" id="ARBA00012438"/>
    </source>
</evidence>
<dbReference type="PRINTS" id="PR00344">
    <property type="entry name" value="BCTRLSENSOR"/>
</dbReference>
<dbReference type="InterPro" id="IPR050428">
    <property type="entry name" value="TCS_sensor_his_kinase"/>
</dbReference>
<dbReference type="PANTHER" id="PTHR45436:SF14">
    <property type="entry name" value="SENSOR PROTEIN QSEC"/>
    <property type="match status" value="1"/>
</dbReference>
<keyword evidence="12 13" id="KW-0472">Membrane</keyword>
<keyword evidence="5" id="KW-0808">Transferase</keyword>
<comment type="caution">
    <text evidence="16">The sequence shown here is derived from an EMBL/GenBank/DDBJ whole genome shotgun (WGS) entry which is preliminary data.</text>
</comment>
<dbReference type="GO" id="GO:0005886">
    <property type="term" value="C:plasma membrane"/>
    <property type="evidence" value="ECO:0007669"/>
    <property type="project" value="TreeGrafter"/>
</dbReference>
<dbReference type="AlphaFoldDB" id="A0A4Q9H1K2"/>
<evidence type="ECO:0000256" key="2">
    <source>
        <dbReference type="ARBA" id="ARBA00004141"/>
    </source>
</evidence>
<gene>
    <name evidence="16" type="ORF">EYS42_00115</name>
</gene>
<dbReference type="Pfam" id="PF02518">
    <property type="entry name" value="HATPase_c"/>
    <property type="match status" value="1"/>
</dbReference>
<evidence type="ECO:0000256" key="6">
    <source>
        <dbReference type="ARBA" id="ARBA00022692"/>
    </source>
</evidence>
<keyword evidence="9" id="KW-0067">ATP-binding</keyword>